<accession>A4C9Z8</accession>
<comment type="caution">
    <text evidence="1">The sequence shown here is derived from an EMBL/GenBank/DDBJ whole genome shotgun (WGS) entry which is preliminary data.</text>
</comment>
<dbReference type="Proteomes" id="UP000006201">
    <property type="component" value="Unassembled WGS sequence"/>
</dbReference>
<protein>
    <submittedName>
        <fullName evidence="1">Uncharacterized protein</fullName>
    </submittedName>
</protein>
<sequence>MQSCEVLIPKIALSKSLALNDITIIELNDLAQGESVPHTNSQYLI</sequence>
<dbReference type="EMBL" id="AAOH01000004">
    <property type="protein sequence ID" value="EAR28206.1"/>
    <property type="molecule type" value="Genomic_DNA"/>
</dbReference>
<dbReference type="RefSeq" id="WP_009840038.1">
    <property type="nucleotide sequence ID" value="NZ_CH959301.1"/>
</dbReference>
<dbReference type="AlphaFoldDB" id="A4C9Z8"/>
<gene>
    <name evidence="1" type="ORF">PTD2_20362</name>
</gene>
<name>A4C9Z8_9GAMM</name>
<dbReference type="HOGENOM" id="CLU_3204251_0_0_6"/>
<organism evidence="1 2">
    <name type="scientific">Pseudoalteromonas tunicata D2</name>
    <dbReference type="NCBI Taxonomy" id="87626"/>
    <lineage>
        <taxon>Bacteria</taxon>
        <taxon>Pseudomonadati</taxon>
        <taxon>Pseudomonadota</taxon>
        <taxon>Gammaproteobacteria</taxon>
        <taxon>Alteromonadales</taxon>
        <taxon>Pseudoalteromonadaceae</taxon>
        <taxon>Pseudoalteromonas</taxon>
    </lineage>
</organism>
<evidence type="ECO:0000313" key="1">
    <source>
        <dbReference type="EMBL" id="EAR28206.1"/>
    </source>
</evidence>
<proteinExistence type="predicted"/>
<evidence type="ECO:0000313" key="2">
    <source>
        <dbReference type="Proteomes" id="UP000006201"/>
    </source>
</evidence>
<keyword evidence="2" id="KW-1185">Reference proteome</keyword>
<reference evidence="1 2" key="1">
    <citation type="submission" date="2006-02" db="EMBL/GenBank/DDBJ databases">
        <authorList>
            <person name="Moran M.A."/>
            <person name="Kjelleberg S."/>
            <person name="Egan S."/>
            <person name="Saunders N."/>
            <person name="Thomas T."/>
            <person name="Ferriera S."/>
            <person name="Johnson J."/>
            <person name="Kravitz S."/>
            <person name="Halpern A."/>
            <person name="Remington K."/>
            <person name="Beeson K."/>
            <person name="Tran B."/>
            <person name="Rogers Y.-H."/>
            <person name="Friedman R."/>
            <person name="Venter J.C."/>
        </authorList>
    </citation>
    <scope>NUCLEOTIDE SEQUENCE [LARGE SCALE GENOMIC DNA]</scope>
    <source>
        <strain evidence="1 2">D2</strain>
    </source>
</reference>
<dbReference type="STRING" id="87626.PTD2_20362"/>